<keyword evidence="4" id="KW-0012">Acyltransferase</keyword>
<evidence type="ECO:0000313" key="6">
    <source>
        <dbReference type="EnsemblMetazoa" id="OVOC12196.1"/>
    </source>
</evidence>
<dbReference type="PROSITE" id="PS50968">
    <property type="entry name" value="BIOTINYL_LIPOYL"/>
    <property type="match status" value="2"/>
</dbReference>
<dbReference type="PANTHER" id="PTHR23151:SF90">
    <property type="entry name" value="DIHYDROLIPOYLLYSINE-RESIDUE ACETYLTRANSFERASE COMPONENT OF PYRUVATE DEHYDROGENASE COMPLEX, MITOCHONDRIAL-RELATED"/>
    <property type="match status" value="1"/>
</dbReference>
<dbReference type="Pfam" id="PF00364">
    <property type="entry name" value="Biotin_lipoyl"/>
    <property type="match status" value="2"/>
</dbReference>
<feature type="domain" description="Lipoyl-binding" evidence="5">
    <location>
        <begin position="189"/>
        <end position="265"/>
    </location>
</feature>
<evidence type="ECO:0000259" key="5">
    <source>
        <dbReference type="PROSITE" id="PS50968"/>
    </source>
</evidence>
<dbReference type="AlphaFoldDB" id="A0A8R1TMG3"/>
<name>A0A8R1TMG3_ONCVO</name>
<dbReference type="InterPro" id="IPR003016">
    <property type="entry name" value="2-oxoA_DH_lipoyl-BS"/>
</dbReference>
<sequence>MPKISSRNISLSLRCSRNGLQLTSVPRIALPITFIRAASTSRLTPLFGISNHCINRFQQIQNNNKQSYRLYSSGLPEHRMIQMPALSPTMEHGTIVKWHKAEGDEVEEGDLICEIETDKSVMAFEASEEGVLAKILAPDGTKGIKIGKPICVFVDKKEDCAAFANFKVDDAKYETTIEASRTTENYPEHVQLGFPALSPSMKTGKLVKWHKQVGDKIIEGDLLCEIETDKSVMAFESIEDGFLAKIIILEGTQNIKIGEPLCVICENKDDISAFSNYVPNKATTKVHPTVTTTVTRPPVLATAFHTSSETITSSVASSKTSIPPISLHFKSTTFTAPFRVMKSEANHAISTISIPNIRKLSTNPPNEPKYKDIPLTTMRETIAKRLSFSKQTIPHYYLTSEIKMDELLKMRTKLNADLKDQGVKVSINDFVVKACALACMNVPEVNSFFMEKEKVIRQNLTVDISVAVKTETGLITPIVHNADVKNLTEISTEIKQLAEKAHKNKLKPNEYMGGTFTVSNLGMFGSIHHFTAIINPPQSCILAVGGSERKAVPDDDGNGFKAITTMLVTMSCDHRVVDGAVGAVWLRHFKEYMEKPETMLLDSKKK</sequence>
<dbReference type="EC" id="2.3.1.-" evidence="4"/>
<organism evidence="6 7">
    <name type="scientific">Onchocerca volvulus</name>
    <dbReference type="NCBI Taxonomy" id="6282"/>
    <lineage>
        <taxon>Eukaryota</taxon>
        <taxon>Metazoa</taxon>
        <taxon>Ecdysozoa</taxon>
        <taxon>Nematoda</taxon>
        <taxon>Chromadorea</taxon>
        <taxon>Rhabditida</taxon>
        <taxon>Spirurina</taxon>
        <taxon>Spiruromorpha</taxon>
        <taxon>Filarioidea</taxon>
        <taxon>Onchocercidae</taxon>
        <taxon>Onchocerca</taxon>
    </lineage>
</organism>
<comment type="cofactor">
    <cofactor evidence="4">
        <name>(R)-lipoate</name>
        <dbReference type="ChEBI" id="CHEBI:83088"/>
    </cofactor>
</comment>
<dbReference type="Gene3D" id="3.30.559.10">
    <property type="entry name" value="Chloramphenicol acetyltransferase-like domain"/>
    <property type="match status" value="1"/>
</dbReference>
<dbReference type="PROSITE" id="PS00189">
    <property type="entry name" value="LIPOYL"/>
    <property type="match status" value="2"/>
</dbReference>
<evidence type="ECO:0000313" key="7">
    <source>
        <dbReference type="Proteomes" id="UP000024404"/>
    </source>
</evidence>
<dbReference type="FunFam" id="3.30.559.10:FF:000003">
    <property type="entry name" value="Acetyltransferase component of pyruvate dehydrogenase complex"/>
    <property type="match status" value="1"/>
</dbReference>
<dbReference type="GO" id="GO:0006086">
    <property type="term" value="P:pyruvate decarboxylation to acetyl-CoA"/>
    <property type="evidence" value="ECO:0007669"/>
    <property type="project" value="InterPro"/>
</dbReference>
<dbReference type="PANTHER" id="PTHR23151">
    <property type="entry name" value="DIHYDROLIPOAMIDE ACETYL/SUCCINYL-TRANSFERASE-RELATED"/>
    <property type="match status" value="1"/>
</dbReference>
<dbReference type="GO" id="GO:0045254">
    <property type="term" value="C:pyruvate dehydrogenase complex"/>
    <property type="evidence" value="ECO:0007669"/>
    <property type="project" value="InterPro"/>
</dbReference>
<dbReference type="FunFam" id="2.40.50.100:FF:000010">
    <property type="entry name" value="Acetyltransferase component of pyruvate dehydrogenase complex"/>
    <property type="match status" value="2"/>
</dbReference>
<evidence type="ECO:0000256" key="1">
    <source>
        <dbReference type="ARBA" id="ARBA00007317"/>
    </source>
</evidence>
<evidence type="ECO:0000256" key="3">
    <source>
        <dbReference type="ARBA" id="ARBA00022946"/>
    </source>
</evidence>
<dbReference type="InterPro" id="IPR011053">
    <property type="entry name" value="Single_hybrid_motif"/>
</dbReference>
<dbReference type="CDD" id="cd06849">
    <property type="entry name" value="lipoyl_domain"/>
    <property type="match status" value="2"/>
</dbReference>
<reference evidence="7" key="1">
    <citation type="submission" date="2013-10" db="EMBL/GenBank/DDBJ databases">
        <title>Genome sequencing of Onchocerca volvulus.</title>
        <authorList>
            <person name="Cotton J."/>
            <person name="Tsai J."/>
            <person name="Stanley E."/>
            <person name="Tracey A."/>
            <person name="Holroyd N."/>
            <person name="Lustigman S."/>
            <person name="Berriman M."/>
        </authorList>
    </citation>
    <scope>NUCLEOTIDE SEQUENCE</scope>
</reference>
<dbReference type="InterPro" id="IPR001078">
    <property type="entry name" value="2-oxoacid_DH_actylTfrase"/>
</dbReference>
<dbReference type="EnsemblMetazoa" id="OVOC12196.1">
    <property type="protein sequence ID" value="OVOC12196.1"/>
    <property type="gene ID" value="WBGene00249005"/>
</dbReference>
<protein>
    <recommendedName>
        <fullName evidence="4">Dihydrolipoamide acetyltransferase component of pyruvate dehydrogenase complex</fullName>
        <ecNumber evidence="4">2.3.1.-</ecNumber>
    </recommendedName>
</protein>
<comment type="similarity">
    <text evidence="1 4">Belongs to the 2-oxoacid dehydrogenase family.</text>
</comment>
<keyword evidence="4" id="KW-0808">Transferase</keyword>
<dbReference type="InterPro" id="IPR023213">
    <property type="entry name" value="CAT-like_dom_sf"/>
</dbReference>
<evidence type="ECO:0000256" key="2">
    <source>
        <dbReference type="ARBA" id="ARBA00022823"/>
    </source>
</evidence>
<dbReference type="Pfam" id="PF00198">
    <property type="entry name" value="2-oxoacid_dh"/>
    <property type="match status" value="1"/>
</dbReference>
<feature type="domain" description="Lipoyl-binding" evidence="5">
    <location>
        <begin position="78"/>
        <end position="154"/>
    </location>
</feature>
<keyword evidence="3" id="KW-0809">Transit peptide</keyword>
<dbReference type="InterPro" id="IPR000089">
    <property type="entry name" value="Biotin_lipoyl"/>
</dbReference>
<keyword evidence="7" id="KW-1185">Reference proteome</keyword>
<accession>A0A8R1TMG3</accession>
<dbReference type="Proteomes" id="UP000024404">
    <property type="component" value="Unassembled WGS sequence"/>
</dbReference>
<dbReference type="SUPFAM" id="SSF51230">
    <property type="entry name" value="Single hybrid motif"/>
    <property type="match status" value="2"/>
</dbReference>
<dbReference type="InterPro" id="IPR045257">
    <property type="entry name" value="E2/Pdx1"/>
</dbReference>
<dbReference type="GO" id="GO:0004742">
    <property type="term" value="F:dihydrolipoyllysine-residue acetyltransferase activity"/>
    <property type="evidence" value="ECO:0007669"/>
    <property type="project" value="TreeGrafter"/>
</dbReference>
<reference evidence="6" key="2">
    <citation type="submission" date="2022-06" db="UniProtKB">
        <authorList>
            <consortium name="EnsemblMetazoa"/>
        </authorList>
    </citation>
    <scope>IDENTIFICATION</scope>
</reference>
<dbReference type="EMBL" id="CMVM020000401">
    <property type="status" value="NOT_ANNOTATED_CDS"/>
    <property type="molecule type" value="Genomic_DNA"/>
</dbReference>
<evidence type="ECO:0000256" key="4">
    <source>
        <dbReference type="RuleBase" id="RU003423"/>
    </source>
</evidence>
<proteinExistence type="inferred from homology"/>
<keyword evidence="2 4" id="KW-0450">Lipoyl</keyword>
<dbReference type="SUPFAM" id="SSF52777">
    <property type="entry name" value="CoA-dependent acyltransferases"/>
    <property type="match status" value="1"/>
</dbReference>
<dbReference type="Gene3D" id="2.40.50.100">
    <property type="match status" value="2"/>
</dbReference>